<dbReference type="RefSeq" id="WP_089212284.1">
    <property type="nucleotide sequence ID" value="NZ_FZOD01000063.1"/>
</dbReference>
<protein>
    <recommendedName>
        <fullName evidence="4">ABC-2 family transporter protein</fullName>
    </recommendedName>
</protein>
<keyword evidence="1" id="KW-0472">Membrane</keyword>
<keyword evidence="3" id="KW-1185">Reference proteome</keyword>
<name>A0A239NNX9_9ACTN</name>
<feature type="transmembrane region" description="Helical" evidence="1">
    <location>
        <begin position="73"/>
        <end position="92"/>
    </location>
</feature>
<feature type="transmembrane region" description="Helical" evidence="1">
    <location>
        <begin position="187"/>
        <end position="206"/>
    </location>
</feature>
<dbReference type="AlphaFoldDB" id="A0A239NNX9"/>
<evidence type="ECO:0000256" key="1">
    <source>
        <dbReference type="SAM" id="Phobius"/>
    </source>
</evidence>
<keyword evidence="1" id="KW-1133">Transmembrane helix</keyword>
<dbReference type="Proteomes" id="UP000198282">
    <property type="component" value="Unassembled WGS sequence"/>
</dbReference>
<gene>
    <name evidence="2" type="ORF">SAMN05216276_106319</name>
</gene>
<keyword evidence="1" id="KW-0812">Transmembrane</keyword>
<evidence type="ECO:0000313" key="3">
    <source>
        <dbReference type="Proteomes" id="UP000198282"/>
    </source>
</evidence>
<dbReference type="EMBL" id="FZOD01000063">
    <property type="protein sequence ID" value="SNT56088.1"/>
    <property type="molecule type" value="Genomic_DNA"/>
</dbReference>
<evidence type="ECO:0000313" key="2">
    <source>
        <dbReference type="EMBL" id="SNT56088.1"/>
    </source>
</evidence>
<feature type="transmembrane region" description="Helical" evidence="1">
    <location>
        <begin position="213"/>
        <end position="230"/>
    </location>
</feature>
<feature type="transmembrane region" description="Helical" evidence="1">
    <location>
        <begin position="98"/>
        <end position="120"/>
    </location>
</feature>
<reference evidence="2 3" key="1">
    <citation type="submission" date="2017-06" db="EMBL/GenBank/DDBJ databases">
        <authorList>
            <person name="Kim H.J."/>
            <person name="Triplett B.A."/>
        </authorList>
    </citation>
    <scope>NUCLEOTIDE SEQUENCE [LARGE SCALE GENOMIC DNA]</scope>
    <source>
        <strain evidence="2 3">CGMCC 4.2132</strain>
    </source>
</reference>
<proteinExistence type="predicted"/>
<evidence type="ECO:0008006" key="4">
    <source>
        <dbReference type="Google" id="ProtNLM"/>
    </source>
</evidence>
<organism evidence="2 3">
    <name type="scientific">Streptosporangium subroseum</name>
    <dbReference type="NCBI Taxonomy" id="106412"/>
    <lineage>
        <taxon>Bacteria</taxon>
        <taxon>Bacillati</taxon>
        <taxon>Actinomycetota</taxon>
        <taxon>Actinomycetes</taxon>
        <taxon>Streptosporangiales</taxon>
        <taxon>Streptosporangiaceae</taxon>
        <taxon>Streptosporangium</taxon>
    </lineage>
</organism>
<feature type="transmembrane region" description="Helical" evidence="1">
    <location>
        <begin position="263"/>
        <end position="283"/>
    </location>
</feature>
<accession>A0A239NNX9</accession>
<dbReference type="OrthoDB" id="3822725at2"/>
<feature type="transmembrane region" description="Helical" evidence="1">
    <location>
        <begin position="148"/>
        <end position="175"/>
    </location>
</feature>
<sequence>MTETVTPKTVGMATSETVAPETTGVSTDDTATDDVDTIGPKTADVHRAPAPIPFHRLLAVETRKLFDTRSGKIMTGTLVALTLASVIGRGVVSGPQLHALVGAAGIGFGTLLPVLGILTVTGEWSHRTALTTFALEPRRRRVLAAKCLPPLITAVFASLFAMLVAVPVTAVVAGVQGVPATWEIDPLALLGWTGTGVLVVAEGLAVGTLLLNAPVAIVICLSTPVLWSVVRGLGTTGEVLAEWFDLNTTTDALMSGAMTGGDAARLAVSMIFWIVIPMTAGVVRTVRKEVT</sequence>